<accession>A0A1H1AG28</accession>
<dbReference type="InterPro" id="IPR028973">
    <property type="entry name" value="PhnB-like"/>
</dbReference>
<dbReference type="AlphaFoldDB" id="A0A1H1AG28"/>
<dbReference type="Proteomes" id="UP000182690">
    <property type="component" value="Unassembled WGS sequence"/>
</dbReference>
<dbReference type="Pfam" id="PF00903">
    <property type="entry name" value="Glyoxalase"/>
    <property type="match status" value="1"/>
</dbReference>
<feature type="domain" description="Glyoxalase/fosfomycin resistance/dioxygenase" evidence="1">
    <location>
        <begin position="14"/>
        <end position="135"/>
    </location>
</feature>
<protein>
    <submittedName>
        <fullName evidence="2">PhnB protein</fullName>
    </submittedName>
</protein>
<reference evidence="2 3" key="1">
    <citation type="submission" date="2016-10" db="EMBL/GenBank/DDBJ databases">
        <authorList>
            <person name="de Groot N.N."/>
        </authorList>
    </citation>
    <scope>NUCLEOTIDE SEQUENCE [LARGE SCALE GENOMIC DNA]</scope>
    <source>
        <strain evidence="2 3">DSM 22788</strain>
    </source>
</reference>
<name>A0A1H1AG28_9MICO</name>
<dbReference type="OrthoDB" id="9795306at2"/>
<dbReference type="InterPro" id="IPR004360">
    <property type="entry name" value="Glyas_Fos-R_dOase_dom"/>
</dbReference>
<dbReference type="Gene3D" id="3.10.180.10">
    <property type="entry name" value="2,3-Dihydroxybiphenyl 1,2-Dioxygenase, domain 1"/>
    <property type="match status" value="1"/>
</dbReference>
<evidence type="ECO:0000259" key="1">
    <source>
        <dbReference type="Pfam" id="PF00903"/>
    </source>
</evidence>
<dbReference type="RefSeq" id="WP_010156673.1">
    <property type="nucleotide sequence ID" value="NZ_FNKB01000001.1"/>
</dbReference>
<evidence type="ECO:0000313" key="2">
    <source>
        <dbReference type="EMBL" id="SDQ38644.1"/>
    </source>
</evidence>
<evidence type="ECO:0000313" key="3">
    <source>
        <dbReference type="Proteomes" id="UP000182690"/>
    </source>
</evidence>
<sequence length="147" mass="15770">MSISLNPYLNFHGTASDALEFYHSVLGGEIRLMQYDSIPGMMGDPAEAEKIMHGQIDTPDRLTIMAADYPSSMADAPDAAASGHSVCVSGDDADRIRALWEGLSQGAQIREPFETAPWGDTFGMLADRFGVPWMFSLAPQAGADSPS</sequence>
<organism evidence="2 3">
    <name type="scientific">Leucobacter chromiiresistens</name>
    <dbReference type="NCBI Taxonomy" id="1079994"/>
    <lineage>
        <taxon>Bacteria</taxon>
        <taxon>Bacillati</taxon>
        <taxon>Actinomycetota</taxon>
        <taxon>Actinomycetes</taxon>
        <taxon>Micrococcales</taxon>
        <taxon>Microbacteriaceae</taxon>
        <taxon>Leucobacter</taxon>
    </lineage>
</organism>
<dbReference type="STRING" id="1079994.SAMN04488565_2579"/>
<dbReference type="PANTHER" id="PTHR33990:SF1">
    <property type="entry name" value="PROTEIN YJDN"/>
    <property type="match status" value="1"/>
</dbReference>
<proteinExistence type="predicted"/>
<dbReference type="PANTHER" id="PTHR33990">
    <property type="entry name" value="PROTEIN YJDN-RELATED"/>
    <property type="match status" value="1"/>
</dbReference>
<dbReference type="CDD" id="cd06588">
    <property type="entry name" value="PhnB_like"/>
    <property type="match status" value="1"/>
</dbReference>
<dbReference type="InterPro" id="IPR029068">
    <property type="entry name" value="Glyas_Bleomycin-R_OHBP_Dase"/>
</dbReference>
<dbReference type="eggNOG" id="COG2764">
    <property type="taxonomic scope" value="Bacteria"/>
</dbReference>
<gene>
    <name evidence="2" type="ORF">SAMN04488565_2579</name>
</gene>
<dbReference type="EMBL" id="FNKB01000001">
    <property type="protein sequence ID" value="SDQ38644.1"/>
    <property type="molecule type" value="Genomic_DNA"/>
</dbReference>
<dbReference type="SUPFAM" id="SSF54593">
    <property type="entry name" value="Glyoxalase/Bleomycin resistance protein/Dihydroxybiphenyl dioxygenase"/>
    <property type="match status" value="1"/>
</dbReference>